<sequence>MCTNYPKIIITSPKEPAAFCPVPQTVQENLLTTNYEQWCALYSMDDDNISLDYVSSDLRRHKQQQYENDYYYNREYNDFEEDDYFDNYSQKYNSNDMEYNNYNEEFPHREYCNYDNYYENNEKEDYDSEFDYDELNDNYDDEEIFYMEKEPVIQNKSRPRLNYDILANAINRRFHNSTDSDTSVESQESEEEFEKEDSIESKIVVKKTPSIVIPSNSLKNHRNFFPKEILKDDEEDYKMSDYMETIKNKFGQKEVSSSVPIKSGFSIMNEVISEGQTFTFGFPEAMSNKHGARSAFLTHRKSNSLQSTLLEKTFNGSISSSLKKDSEIILNGPMKNRKRAFSLNEQNEFRIIKSFLNNNNNNNNNNKIEFNDLKRSLRILF</sequence>
<dbReference type="AlphaFoldDB" id="A0A1Y2D816"/>
<organism evidence="1 2">
    <name type="scientific">Neocallimastix californiae</name>
    <dbReference type="NCBI Taxonomy" id="1754190"/>
    <lineage>
        <taxon>Eukaryota</taxon>
        <taxon>Fungi</taxon>
        <taxon>Fungi incertae sedis</taxon>
        <taxon>Chytridiomycota</taxon>
        <taxon>Chytridiomycota incertae sedis</taxon>
        <taxon>Neocallimastigomycetes</taxon>
        <taxon>Neocallimastigales</taxon>
        <taxon>Neocallimastigaceae</taxon>
        <taxon>Neocallimastix</taxon>
    </lineage>
</organism>
<proteinExistence type="predicted"/>
<dbReference type="OrthoDB" id="10479754at2759"/>
<dbReference type="Proteomes" id="UP000193920">
    <property type="component" value="Unassembled WGS sequence"/>
</dbReference>
<comment type="caution">
    <text evidence="1">The sequence shown here is derived from an EMBL/GenBank/DDBJ whole genome shotgun (WGS) entry which is preliminary data.</text>
</comment>
<gene>
    <name evidence="1" type="ORF">LY90DRAFT_702049</name>
</gene>
<reference evidence="1 2" key="1">
    <citation type="submission" date="2016-08" db="EMBL/GenBank/DDBJ databases">
        <title>A Parts List for Fungal Cellulosomes Revealed by Comparative Genomics.</title>
        <authorList>
            <consortium name="DOE Joint Genome Institute"/>
            <person name="Haitjema C.H."/>
            <person name="Gilmore S.P."/>
            <person name="Henske J.K."/>
            <person name="Solomon K.V."/>
            <person name="De Groot R."/>
            <person name="Kuo A."/>
            <person name="Mondo S.J."/>
            <person name="Salamov A.A."/>
            <person name="Labutti K."/>
            <person name="Zhao Z."/>
            <person name="Chiniquy J."/>
            <person name="Barry K."/>
            <person name="Brewer H.M."/>
            <person name="Purvine S.O."/>
            <person name="Wright A.T."/>
            <person name="Boxma B."/>
            <person name="Van Alen T."/>
            <person name="Hackstein J.H."/>
            <person name="Baker S.E."/>
            <person name="Grigoriev I.V."/>
            <person name="O'Malley M.A."/>
        </authorList>
    </citation>
    <scope>NUCLEOTIDE SEQUENCE [LARGE SCALE GENOMIC DNA]</scope>
    <source>
        <strain evidence="1 2">G1</strain>
    </source>
</reference>
<keyword evidence="2" id="KW-1185">Reference proteome</keyword>
<dbReference type="EMBL" id="MCOG01000078">
    <property type="protein sequence ID" value="ORY55408.1"/>
    <property type="molecule type" value="Genomic_DNA"/>
</dbReference>
<accession>A0A1Y2D816</accession>
<evidence type="ECO:0000313" key="1">
    <source>
        <dbReference type="EMBL" id="ORY55408.1"/>
    </source>
</evidence>
<evidence type="ECO:0000313" key="2">
    <source>
        <dbReference type="Proteomes" id="UP000193920"/>
    </source>
</evidence>
<name>A0A1Y2D816_9FUNG</name>
<protein>
    <submittedName>
        <fullName evidence="1">Uncharacterized protein</fullName>
    </submittedName>
</protein>